<feature type="region of interest" description="Disordered" evidence="1">
    <location>
        <begin position="205"/>
        <end position="232"/>
    </location>
</feature>
<feature type="region of interest" description="Disordered" evidence="1">
    <location>
        <begin position="140"/>
        <end position="160"/>
    </location>
</feature>
<dbReference type="EMBL" id="JABCKI010000447">
    <property type="protein sequence ID" value="KAG5650460.1"/>
    <property type="molecule type" value="Genomic_DNA"/>
</dbReference>
<sequence length="232" mass="25091">MIDADPPVVTTQPMANSRVRGQPLFFAERLSLEEHQLTITVGEPESEGLLTAPYILQKFFVFPNSNAATEEVSIYETSQLPPSPSPTTTPPPKTPESGLQSASSNKTIHILAGALGSLLVVVVLLVILFLILAKRRRQSQNTHPYPASKGETDTMSSTHLCGGAYTEGTILTSTESILNAEIMSTPSYASFYRLSQPESYAGAVPDLDRRSFHATRPPPPPPVPPVPKPKPF</sequence>
<evidence type="ECO:0000313" key="3">
    <source>
        <dbReference type="EMBL" id="KAG5650460.1"/>
    </source>
</evidence>
<dbReference type="OrthoDB" id="3006363at2759"/>
<organism evidence="3 4">
    <name type="scientific">Sphagnurus paluster</name>
    <dbReference type="NCBI Taxonomy" id="117069"/>
    <lineage>
        <taxon>Eukaryota</taxon>
        <taxon>Fungi</taxon>
        <taxon>Dikarya</taxon>
        <taxon>Basidiomycota</taxon>
        <taxon>Agaricomycotina</taxon>
        <taxon>Agaricomycetes</taxon>
        <taxon>Agaricomycetidae</taxon>
        <taxon>Agaricales</taxon>
        <taxon>Tricholomatineae</taxon>
        <taxon>Lyophyllaceae</taxon>
        <taxon>Sphagnurus</taxon>
    </lineage>
</organism>
<keyword evidence="2" id="KW-1133">Transmembrane helix</keyword>
<protein>
    <submittedName>
        <fullName evidence="3">Uncharacterized protein</fullName>
    </submittedName>
</protein>
<gene>
    <name evidence="3" type="ORF">H0H81_012182</name>
</gene>
<evidence type="ECO:0000256" key="2">
    <source>
        <dbReference type="SAM" id="Phobius"/>
    </source>
</evidence>
<accession>A0A9P7KJ68</accession>
<comment type="caution">
    <text evidence="3">The sequence shown here is derived from an EMBL/GenBank/DDBJ whole genome shotgun (WGS) entry which is preliminary data.</text>
</comment>
<keyword evidence="2" id="KW-0472">Membrane</keyword>
<keyword evidence="2" id="KW-0812">Transmembrane</keyword>
<proteinExistence type="predicted"/>
<feature type="compositionally biased region" description="Pro residues" evidence="1">
    <location>
        <begin position="216"/>
        <end position="232"/>
    </location>
</feature>
<feature type="region of interest" description="Disordered" evidence="1">
    <location>
        <begin position="73"/>
        <end position="101"/>
    </location>
</feature>
<dbReference type="Proteomes" id="UP000717328">
    <property type="component" value="Unassembled WGS sequence"/>
</dbReference>
<evidence type="ECO:0000313" key="4">
    <source>
        <dbReference type="Proteomes" id="UP000717328"/>
    </source>
</evidence>
<keyword evidence="4" id="KW-1185">Reference proteome</keyword>
<feature type="compositionally biased region" description="Pro residues" evidence="1">
    <location>
        <begin position="81"/>
        <end position="94"/>
    </location>
</feature>
<dbReference type="AlphaFoldDB" id="A0A9P7KJ68"/>
<evidence type="ECO:0000256" key="1">
    <source>
        <dbReference type="SAM" id="MobiDB-lite"/>
    </source>
</evidence>
<reference evidence="3" key="1">
    <citation type="submission" date="2021-02" db="EMBL/GenBank/DDBJ databases">
        <authorList>
            <person name="Nieuwenhuis M."/>
            <person name="Van De Peppel L.J.J."/>
        </authorList>
    </citation>
    <scope>NUCLEOTIDE SEQUENCE</scope>
    <source>
        <strain evidence="3">D49</strain>
    </source>
</reference>
<feature type="transmembrane region" description="Helical" evidence="2">
    <location>
        <begin position="110"/>
        <end position="133"/>
    </location>
</feature>
<name>A0A9P7KJ68_9AGAR</name>
<reference evidence="3" key="2">
    <citation type="submission" date="2021-10" db="EMBL/GenBank/DDBJ databases">
        <title>Phylogenomics reveals ancestral predisposition of the termite-cultivated fungus Termitomyces towards a domesticated lifestyle.</title>
        <authorList>
            <person name="Auxier B."/>
            <person name="Grum-Grzhimaylo A."/>
            <person name="Cardenas M.E."/>
            <person name="Lodge J.D."/>
            <person name="Laessoe T."/>
            <person name="Pedersen O."/>
            <person name="Smith M.E."/>
            <person name="Kuyper T.W."/>
            <person name="Franco-Molano E.A."/>
            <person name="Baroni T.J."/>
            <person name="Aanen D.K."/>
        </authorList>
    </citation>
    <scope>NUCLEOTIDE SEQUENCE</scope>
    <source>
        <strain evidence="3">D49</strain>
    </source>
</reference>